<protein>
    <recommendedName>
        <fullName evidence="4">Chitin-binding type-4 domain-containing protein</fullName>
    </recommendedName>
</protein>
<reference evidence="5 6" key="1">
    <citation type="submission" date="2020-05" db="EMBL/GenBank/DDBJ databases">
        <title>Whole genome shotgun sequence of Streptomyces microflavus NBRC 13062.</title>
        <authorList>
            <person name="Komaki H."/>
            <person name="Tamura T."/>
        </authorList>
    </citation>
    <scope>NUCLEOTIDE SEQUENCE [LARGE SCALE GENOMIC DNA]</scope>
    <source>
        <strain evidence="5 6">NBRC 13062</strain>
    </source>
</reference>
<dbReference type="InterPro" id="IPR006311">
    <property type="entry name" value="TAT_signal"/>
</dbReference>
<comment type="caution">
    <text evidence="5">The sequence shown here is derived from an EMBL/GenBank/DDBJ whole genome shotgun (WGS) entry which is preliminary data.</text>
</comment>
<dbReference type="CDD" id="cd21177">
    <property type="entry name" value="LPMO_AA10"/>
    <property type="match status" value="1"/>
</dbReference>
<dbReference type="Proteomes" id="UP000498740">
    <property type="component" value="Unassembled WGS sequence"/>
</dbReference>
<organism evidence="5 6">
    <name type="scientific">Streptomyces microflavus</name>
    <name type="common">Streptomyces lipmanii</name>
    <dbReference type="NCBI Taxonomy" id="1919"/>
    <lineage>
        <taxon>Bacteria</taxon>
        <taxon>Bacillati</taxon>
        <taxon>Actinomycetota</taxon>
        <taxon>Actinomycetes</taxon>
        <taxon>Kitasatosporales</taxon>
        <taxon>Streptomycetaceae</taxon>
        <taxon>Streptomyces</taxon>
    </lineage>
</organism>
<dbReference type="InterPro" id="IPR004302">
    <property type="entry name" value="Cellulose/chitin-bd_N"/>
</dbReference>
<dbReference type="AlphaFoldDB" id="A0A7J0D6T7"/>
<evidence type="ECO:0000313" key="6">
    <source>
        <dbReference type="Proteomes" id="UP000498740"/>
    </source>
</evidence>
<keyword evidence="1 3" id="KW-0732">Signal</keyword>
<sequence length="195" mass="20880">MNLAFATSSRRTALAAAVLATGLLGVLAPAPAAAHGTVITPETRNYGCLQRWGSGEPSESQDPMCYRTFQENPNAISAWKAVYANNTGDNYKQAIPNGQICSAGGQGETNYGALDRPGPWTTTSLGSDFTVDLYDEAQHGADWLEIYVTKQGFDPQTQPIGWGTSNWFRRLDATPTSRTTSRTSAPPATADATSW</sequence>
<evidence type="ECO:0000256" key="2">
    <source>
        <dbReference type="SAM" id="MobiDB-lite"/>
    </source>
</evidence>
<dbReference type="InterPro" id="IPR051024">
    <property type="entry name" value="GlcNAc_Chitin_IntDeg"/>
</dbReference>
<feature type="domain" description="Chitin-binding type-4" evidence="4">
    <location>
        <begin position="35"/>
        <end position="173"/>
    </location>
</feature>
<dbReference type="InterPro" id="IPR014756">
    <property type="entry name" value="Ig_E-set"/>
</dbReference>
<proteinExistence type="predicted"/>
<dbReference type="EMBL" id="BLWD01000003">
    <property type="protein sequence ID" value="GFN09894.1"/>
    <property type="molecule type" value="Genomic_DNA"/>
</dbReference>
<evidence type="ECO:0000256" key="3">
    <source>
        <dbReference type="SAM" id="SignalP"/>
    </source>
</evidence>
<feature type="signal peptide" evidence="3">
    <location>
        <begin position="1"/>
        <end position="34"/>
    </location>
</feature>
<dbReference type="SUPFAM" id="SSF81296">
    <property type="entry name" value="E set domains"/>
    <property type="match status" value="1"/>
</dbReference>
<name>A0A7J0D6T7_STRMI</name>
<dbReference type="Gene3D" id="2.70.50.50">
    <property type="entry name" value="chitin-binding protein cbp21"/>
    <property type="match status" value="1"/>
</dbReference>
<dbReference type="PROSITE" id="PS51318">
    <property type="entry name" value="TAT"/>
    <property type="match status" value="1"/>
</dbReference>
<gene>
    <name evidence="5" type="ORF">Smic_84500</name>
</gene>
<feature type="region of interest" description="Disordered" evidence="2">
    <location>
        <begin position="174"/>
        <end position="195"/>
    </location>
</feature>
<feature type="chain" id="PRO_5029747566" description="Chitin-binding type-4 domain-containing protein" evidence="3">
    <location>
        <begin position="35"/>
        <end position="195"/>
    </location>
</feature>
<dbReference type="PANTHER" id="PTHR34823">
    <property type="entry name" value="GLCNAC-BINDING PROTEIN A"/>
    <property type="match status" value="1"/>
</dbReference>
<dbReference type="Pfam" id="PF03067">
    <property type="entry name" value="LPMO_10"/>
    <property type="match status" value="1"/>
</dbReference>
<dbReference type="PANTHER" id="PTHR34823:SF1">
    <property type="entry name" value="CHITIN-BINDING TYPE-4 DOMAIN-CONTAINING PROTEIN"/>
    <property type="match status" value="1"/>
</dbReference>
<evidence type="ECO:0000313" key="5">
    <source>
        <dbReference type="EMBL" id="GFN09894.1"/>
    </source>
</evidence>
<accession>A0A7J0D6T7</accession>
<evidence type="ECO:0000256" key="1">
    <source>
        <dbReference type="ARBA" id="ARBA00022729"/>
    </source>
</evidence>
<evidence type="ECO:0000259" key="4">
    <source>
        <dbReference type="Pfam" id="PF03067"/>
    </source>
</evidence>